<dbReference type="OrthoDB" id="9795736at2"/>
<sequence>MSEQRRVERLDLPREPRGLKLPRVDQETFGRWAEGIARGMGTANFIVYMTLVIGAWFAWNTLAPTGLRFDPYTFTFLTLVLSIQASYAAPLILLAQNRQADRDRVALDEDRRRATMQKADTEYLAREIAALRIALGEVATRDFVRSELSRLAEELDEAAQRRHRLERRQRDDAAARGGGEGLDEPRDELDGDRPGDGRRDTGTPRRPES</sequence>
<name>A0A418MN05_9ACTN</name>
<dbReference type="InterPro" id="IPR010406">
    <property type="entry name" value="DUF1003"/>
</dbReference>
<dbReference type="AlphaFoldDB" id="A0A418MN05"/>
<keyword evidence="4" id="KW-1185">Reference proteome</keyword>
<organism evidence="3 4">
    <name type="scientific">Micromonospora radicis</name>
    <dbReference type="NCBI Taxonomy" id="1894971"/>
    <lineage>
        <taxon>Bacteria</taxon>
        <taxon>Bacillati</taxon>
        <taxon>Actinomycetota</taxon>
        <taxon>Actinomycetes</taxon>
        <taxon>Micromonosporales</taxon>
        <taxon>Micromonosporaceae</taxon>
        <taxon>Micromonospora</taxon>
    </lineage>
</organism>
<protein>
    <submittedName>
        <fullName evidence="3">DUF1003 domain-containing protein</fullName>
    </submittedName>
</protein>
<dbReference type="PANTHER" id="PTHR41386:SF1">
    <property type="entry name" value="MEMBRANE PROTEIN"/>
    <property type="match status" value="1"/>
</dbReference>
<evidence type="ECO:0000256" key="1">
    <source>
        <dbReference type="SAM" id="MobiDB-lite"/>
    </source>
</evidence>
<dbReference type="EMBL" id="QXEC01000044">
    <property type="protein sequence ID" value="RIV31318.1"/>
    <property type="molecule type" value="Genomic_DNA"/>
</dbReference>
<evidence type="ECO:0000313" key="3">
    <source>
        <dbReference type="EMBL" id="RIV31318.1"/>
    </source>
</evidence>
<accession>A0A418MN05</accession>
<feature type="compositionally biased region" description="Basic and acidic residues" evidence="1">
    <location>
        <begin position="191"/>
        <end position="209"/>
    </location>
</feature>
<gene>
    <name evidence="3" type="ORF">D2L64_26000</name>
</gene>
<dbReference type="Pfam" id="PF06210">
    <property type="entry name" value="DUF1003"/>
    <property type="match status" value="1"/>
</dbReference>
<reference evidence="3 4" key="1">
    <citation type="submission" date="2018-08" db="EMBL/GenBank/DDBJ databases">
        <title>Jishengella sp. nov., isolated from a root of Azadirachta indica A. Juss. var. siamensis Valenton.</title>
        <authorList>
            <person name="Kuncharoen N."/>
            <person name="Tanasupawat S."/>
            <person name="Kudo T."/>
            <person name="Ohkuma M."/>
        </authorList>
    </citation>
    <scope>NUCLEOTIDE SEQUENCE [LARGE SCALE GENOMIC DNA]</scope>
    <source>
        <strain evidence="3 4">AZ1-13</strain>
    </source>
</reference>
<evidence type="ECO:0000313" key="4">
    <source>
        <dbReference type="Proteomes" id="UP000283832"/>
    </source>
</evidence>
<dbReference type="Proteomes" id="UP000283832">
    <property type="component" value="Unassembled WGS sequence"/>
</dbReference>
<feature type="compositionally biased region" description="Acidic residues" evidence="1">
    <location>
        <begin position="181"/>
        <end position="190"/>
    </location>
</feature>
<dbReference type="PANTHER" id="PTHR41386">
    <property type="entry name" value="INTEGRAL MEMBRANE PROTEIN-RELATED"/>
    <property type="match status" value="1"/>
</dbReference>
<keyword evidence="2" id="KW-0472">Membrane</keyword>
<dbReference type="RefSeq" id="WP_119579837.1">
    <property type="nucleotide sequence ID" value="NZ_QXEC01000044.1"/>
</dbReference>
<feature type="transmembrane region" description="Helical" evidence="2">
    <location>
        <begin position="71"/>
        <end position="94"/>
    </location>
</feature>
<feature type="region of interest" description="Disordered" evidence="1">
    <location>
        <begin position="160"/>
        <end position="209"/>
    </location>
</feature>
<evidence type="ECO:0000256" key="2">
    <source>
        <dbReference type="SAM" id="Phobius"/>
    </source>
</evidence>
<proteinExistence type="predicted"/>
<comment type="caution">
    <text evidence="3">The sequence shown here is derived from an EMBL/GenBank/DDBJ whole genome shotgun (WGS) entry which is preliminary data.</text>
</comment>
<feature type="transmembrane region" description="Helical" evidence="2">
    <location>
        <begin position="41"/>
        <end position="59"/>
    </location>
</feature>
<keyword evidence="2" id="KW-1133">Transmembrane helix</keyword>
<keyword evidence="2" id="KW-0812">Transmembrane</keyword>